<protein>
    <submittedName>
        <fullName evidence="2">Uncharacterized protein</fullName>
    </submittedName>
</protein>
<dbReference type="STRING" id="759273.H1V7U0"/>
<dbReference type="eggNOG" id="KOG2817">
    <property type="taxonomic scope" value="Eukaryota"/>
</dbReference>
<evidence type="ECO:0000256" key="1">
    <source>
        <dbReference type="SAM" id="MobiDB-lite"/>
    </source>
</evidence>
<name>H1V7U0_COLHI</name>
<evidence type="ECO:0000313" key="2">
    <source>
        <dbReference type="EMBL" id="CCF36292.1"/>
    </source>
</evidence>
<feature type="region of interest" description="Disordered" evidence="1">
    <location>
        <begin position="47"/>
        <end position="70"/>
    </location>
</feature>
<dbReference type="VEuPathDB" id="FungiDB:CH63R_05688"/>
<organism evidence="2 3">
    <name type="scientific">Colletotrichum higginsianum (strain IMI 349063)</name>
    <name type="common">Crucifer anthracnose fungus</name>
    <dbReference type="NCBI Taxonomy" id="759273"/>
    <lineage>
        <taxon>Eukaryota</taxon>
        <taxon>Fungi</taxon>
        <taxon>Dikarya</taxon>
        <taxon>Ascomycota</taxon>
        <taxon>Pezizomycotina</taxon>
        <taxon>Sordariomycetes</taxon>
        <taxon>Hypocreomycetidae</taxon>
        <taxon>Glomerellales</taxon>
        <taxon>Glomerellaceae</taxon>
        <taxon>Colletotrichum</taxon>
        <taxon>Colletotrichum destructivum species complex</taxon>
    </lineage>
</organism>
<sequence length="70" mass="7982">MAEHNPMMTLQAELARFRKATLNSAVRDADKLLDLLVQAREQIADASDPHRASLTMTKLQNPRQRRLRGN</sequence>
<gene>
    <name evidence="2" type="ORF">CH063_07891</name>
</gene>
<dbReference type="Proteomes" id="UP000007174">
    <property type="component" value="Unassembled WGS sequence"/>
</dbReference>
<accession>H1V7U0</accession>
<dbReference type="EMBL" id="CACQ02001915">
    <property type="protein sequence ID" value="CCF36292.1"/>
    <property type="molecule type" value="Genomic_DNA"/>
</dbReference>
<dbReference type="AlphaFoldDB" id="H1V7U0"/>
<proteinExistence type="predicted"/>
<reference evidence="3" key="1">
    <citation type="journal article" date="2012" name="Nat. Genet.">
        <title>Lifestyle transitions in plant pathogenic Colletotrichum fungi deciphered by genome and transcriptome analyses.</title>
        <authorList>
            <person name="O'Connell R.J."/>
            <person name="Thon M.R."/>
            <person name="Hacquard S."/>
            <person name="Amyotte S.G."/>
            <person name="Kleemann J."/>
            <person name="Torres M.F."/>
            <person name="Damm U."/>
            <person name="Buiate E.A."/>
            <person name="Epstein L."/>
            <person name="Alkan N."/>
            <person name="Altmueller J."/>
            <person name="Alvarado-Balderrama L."/>
            <person name="Bauser C.A."/>
            <person name="Becker C."/>
            <person name="Birren B.W."/>
            <person name="Chen Z."/>
            <person name="Choi J."/>
            <person name="Crouch J.A."/>
            <person name="Duvick J.P."/>
            <person name="Farman M.A."/>
            <person name="Gan P."/>
            <person name="Heiman D."/>
            <person name="Henrissat B."/>
            <person name="Howard R.J."/>
            <person name="Kabbage M."/>
            <person name="Koch C."/>
            <person name="Kracher B."/>
            <person name="Kubo Y."/>
            <person name="Law A.D."/>
            <person name="Lebrun M.-H."/>
            <person name="Lee Y.-H."/>
            <person name="Miyara I."/>
            <person name="Moore N."/>
            <person name="Neumann U."/>
            <person name="Nordstroem K."/>
            <person name="Panaccione D.G."/>
            <person name="Panstruga R."/>
            <person name="Place M."/>
            <person name="Proctor R.H."/>
            <person name="Prusky D."/>
            <person name="Rech G."/>
            <person name="Reinhardt R."/>
            <person name="Rollins J.A."/>
            <person name="Rounsley S."/>
            <person name="Schardl C.L."/>
            <person name="Schwartz D.C."/>
            <person name="Shenoy N."/>
            <person name="Shirasu K."/>
            <person name="Sikhakolli U.R."/>
            <person name="Stueber K."/>
            <person name="Sukno S.A."/>
            <person name="Sweigard J.A."/>
            <person name="Takano Y."/>
            <person name="Takahara H."/>
            <person name="Trail F."/>
            <person name="van der Does H.C."/>
            <person name="Voll L.M."/>
            <person name="Will I."/>
            <person name="Young S."/>
            <person name="Zeng Q."/>
            <person name="Zhang J."/>
            <person name="Zhou S."/>
            <person name="Dickman M.B."/>
            <person name="Schulze-Lefert P."/>
            <person name="Ver Loren van Themaat E."/>
            <person name="Ma L.-J."/>
            <person name="Vaillancourt L.J."/>
        </authorList>
    </citation>
    <scope>NUCLEOTIDE SEQUENCE [LARGE SCALE GENOMIC DNA]</scope>
    <source>
        <strain evidence="3">IMI 349063</strain>
    </source>
</reference>
<dbReference type="HOGENOM" id="CLU_2757640_0_0_1"/>
<evidence type="ECO:0000313" key="3">
    <source>
        <dbReference type="Proteomes" id="UP000007174"/>
    </source>
</evidence>